<organism evidence="3 4">
    <name type="scientific">Tothia fuscella</name>
    <dbReference type="NCBI Taxonomy" id="1048955"/>
    <lineage>
        <taxon>Eukaryota</taxon>
        <taxon>Fungi</taxon>
        <taxon>Dikarya</taxon>
        <taxon>Ascomycota</taxon>
        <taxon>Pezizomycotina</taxon>
        <taxon>Dothideomycetes</taxon>
        <taxon>Pleosporomycetidae</taxon>
        <taxon>Venturiales</taxon>
        <taxon>Cylindrosympodiaceae</taxon>
        <taxon>Tothia</taxon>
    </lineage>
</organism>
<evidence type="ECO:0000313" key="3">
    <source>
        <dbReference type="EMBL" id="KAF2427847.1"/>
    </source>
</evidence>
<evidence type="ECO:0000313" key="4">
    <source>
        <dbReference type="Proteomes" id="UP000800235"/>
    </source>
</evidence>
<dbReference type="AlphaFoldDB" id="A0A9P4TX08"/>
<keyword evidence="4" id="KW-1185">Reference proteome</keyword>
<dbReference type="PANTHER" id="PTHR12197:SF251">
    <property type="entry name" value="EG:BACR7C10.4 PROTEIN"/>
    <property type="match status" value="1"/>
</dbReference>
<dbReference type="GO" id="GO:0005634">
    <property type="term" value="C:nucleus"/>
    <property type="evidence" value="ECO:0007669"/>
    <property type="project" value="TreeGrafter"/>
</dbReference>
<dbReference type="InterPro" id="IPR001214">
    <property type="entry name" value="SET_dom"/>
</dbReference>
<evidence type="ECO:0000259" key="2">
    <source>
        <dbReference type="PROSITE" id="PS50280"/>
    </source>
</evidence>
<reference evidence="3" key="1">
    <citation type="journal article" date="2020" name="Stud. Mycol.">
        <title>101 Dothideomycetes genomes: a test case for predicting lifestyles and emergence of pathogens.</title>
        <authorList>
            <person name="Haridas S."/>
            <person name="Albert R."/>
            <person name="Binder M."/>
            <person name="Bloem J."/>
            <person name="Labutti K."/>
            <person name="Salamov A."/>
            <person name="Andreopoulos B."/>
            <person name="Baker S."/>
            <person name="Barry K."/>
            <person name="Bills G."/>
            <person name="Bluhm B."/>
            <person name="Cannon C."/>
            <person name="Castanera R."/>
            <person name="Culley D."/>
            <person name="Daum C."/>
            <person name="Ezra D."/>
            <person name="Gonzalez J."/>
            <person name="Henrissat B."/>
            <person name="Kuo A."/>
            <person name="Liang C."/>
            <person name="Lipzen A."/>
            <person name="Lutzoni F."/>
            <person name="Magnuson J."/>
            <person name="Mondo S."/>
            <person name="Nolan M."/>
            <person name="Ohm R."/>
            <person name="Pangilinan J."/>
            <person name="Park H.-J."/>
            <person name="Ramirez L."/>
            <person name="Alfaro M."/>
            <person name="Sun H."/>
            <person name="Tritt A."/>
            <person name="Yoshinaga Y."/>
            <person name="Zwiers L.-H."/>
            <person name="Turgeon B."/>
            <person name="Goodwin S."/>
            <person name="Spatafora J."/>
            <person name="Crous P."/>
            <person name="Grigoriev I."/>
        </authorList>
    </citation>
    <scope>NUCLEOTIDE SEQUENCE</scope>
    <source>
        <strain evidence="3">CBS 130266</strain>
    </source>
</reference>
<comment type="caution">
    <text evidence="3">The sequence shown here is derived from an EMBL/GenBank/DDBJ whole genome shotgun (WGS) entry which is preliminary data.</text>
</comment>
<feature type="region of interest" description="Disordered" evidence="1">
    <location>
        <begin position="232"/>
        <end position="330"/>
    </location>
</feature>
<dbReference type="Gene3D" id="2.170.270.10">
    <property type="entry name" value="SET domain"/>
    <property type="match status" value="1"/>
</dbReference>
<evidence type="ECO:0000256" key="1">
    <source>
        <dbReference type="SAM" id="MobiDB-lite"/>
    </source>
</evidence>
<dbReference type="SUPFAM" id="SSF82199">
    <property type="entry name" value="SET domain"/>
    <property type="match status" value="1"/>
</dbReference>
<dbReference type="PANTHER" id="PTHR12197">
    <property type="entry name" value="HISTONE-LYSINE N-METHYLTRANSFERASE SMYD"/>
    <property type="match status" value="1"/>
</dbReference>
<protein>
    <recommendedName>
        <fullName evidence="2">SET domain-containing protein</fullName>
    </recommendedName>
</protein>
<dbReference type="Proteomes" id="UP000800235">
    <property type="component" value="Unassembled WGS sequence"/>
</dbReference>
<name>A0A9P4TX08_9PEZI</name>
<dbReference type="CDD" id="cd20071">
    <property type="entry name" value="SET_SMYD"/>
    <property type="match status" value="1"/>
</dbReference>
<proteinExistence type="predicted"/>
<sequence length="330" mass="37664">MDLNSWNDSHGSKPGFTYVYGNISLVNYSCCPNCILIGQSKEGDANVMVGTLRSLVDIQKGQELTIDYLDEEVTALMDQDDRHSEVARRWGFECSCEFCSPVSRADATKRKKRIRENAKRFSLVKDSLPALEAMEEVMYDYVEDLRVENRIAAIEDIHKKALQVYKDAYKNECKDGSRKDHYMIMWKYHARKFSDAAGVYHGDDSYDEDAIKATELLWESQKAAVVHRRAKEAKQATDLASTRGQNDIAKSWTRSRKRGATTEEEELDEAKNEDRQMQHESHAGEHEDDTESLSSVPETDGEDVGSDPVNDEALLQQVRRDPKRQCLVNH</sequence>
<gene>
    <name evidence="3" type="ORF">EJ08DRAFT_333289</name>
</gene>
<dbReference type="InterPro" id="IPR046341">
    <property type="entry name" value="SET_dom_sf"/>
</dbReference>
<dbReference type="EMBL" id="MU007057">
    <property type="protein sequence ID" value="KAF2427847.1"/>
    <property type="molecule type" value="Genomic_DNA"/>
</dbReference>
<feature type="compositionally biased region" description="Basic and acidic residues" evidence="1">
    <location>
        <begin position="269"/>
        <end position="285"/>
    </location>
</feature>
<dbReference type="OrthoDB" id="265717at2759"/>
<accession>A0A9P4TX08</accession>
<feature type="domain" description="SET" evidence="2">
    <location>
        <begin position="1"/>
        <end position="69"/>
    </location>
</feature>
<dbReference type="PROSITE" id="PS50280">
    <property type="entry name" value="SET"/>
    <property type="match status" value="1"/>
</dbReference>
<dbReference type="InterPro" id="IPR050869">
    <property type="entry name" value="H3K4_H4K5_MeTrfase"/>
</dbReference>
<dbReference type="Pfam" id="PF00856">
    <property type="entry name" value="SET"/>
    <property type="match status" value="1"/>
</dbReference>